<proteinExistence type="predicted"/>
<dbReference type="EMBL" id="JABEBT010000025">
    <property type="protein sequence ID" value="KAF7636903.1"/>
    <property type="molecule type" value="Genomic_DNA"/>
</dbReference>
<organism evidence="2 3">
    <name type="scientific">Meloidogyne graminicola</name>
    <dbReference type="NCBI Taxonomy" id="189291"/>
    <lineage>
        <taxon>Eukaryota</taxon>
        <taxon>Metazoa</taxon>
        <taxon>Ecdysozoa</taxon>
        <taxon>Nematoda</taxon>
        <taxon>Chromadorea</taxon>
        <taxon>Rhabditida</taxon>
        <taxon>Tylenchina</taxon>
        <taxon>Tylenchomorpha</taxon>
        <taxon>Tylenchoidea</taxon>
        <taxon>Meloidogynidae</taxon>
        <taxon>Meloidogyninae</taxon>
        <taxon>Meloidogyne</taxon>
    </lineage>
</organism>
<accession>A0A8S9ZUV0</accession>
<protein>
    <recommendedName>
        <fullName evidence="4">Coiled-coil domain-containing protein 47</fullName>
    </recommendedName>
</protein>
<feature type="region of interest" description="Disordered" evidence="1">
    <location>
        <begin position="23"/>
        <end position="67"/>
    </location>
</feature>
<dbReference type="Proteomes" id="UP000605970">
    <property type="component" value="Unassembled WGS sequence"/>
</dbReference>
<feature type="compositionally biased region" description="Basic residues" evidence="1">
    <location>
        <begin position="57"/>
        <end position="67"/>
    </location>
</feature>
<evidence type="ECO:0000313" key="3">
    <source>
        <dbReference type="Proteomes" id="UP000605970"/>
    </source>
</evidence>
<evidence type="ECO:0008006" key="4">
    <source>
        <dbReference type="Google" id="ProtNLM"/>
    </source>
</evidence>
<reference evidence="2" key="1">
    <citation type="journal article" date="2020" name="Ecol. Evol.">
        <title>Genome structure and content of the rice root-knot nematode (Meloidogyne graminicola).</title>
        <authorList>
            <person name="Phan N.T."/>
            <person name="Danchin E.G.J."/>
            <person name="Klopp C."/>
            <person name="Perfus-Barbeoch L."/>
            <person name="Kozlowski D.K."/>
            <person name="Koutsovoulos G.D."/>
            <person name="Lopez-Roques C."/>
            <person name="Bouchez O."/>
            <person name="Zahm M."/>
            <person name="Besnard G."/>
            <person name="Bellafiore S."/>
        </authorList>
    </citation>
    <scope>NUCLEOTIDE SEQUENCE</scope>
    <source>
        <strain evidence="2">VN-18</strain>
    </source>
</reference>
<gene>
    <name evidence="2" type="ORF">Mgra_00003643</name>
</gene>
<comment type="caution">
    <text evidence="2">The sequence shown here is derived from an EMBL/GenBank/DDBJ whole genome shotgun (WGS) entry which is preliminary data.</text>
</comment>
<evidence type="ECO:0000256" key="1">
    <source>
        <dbReference type="SAM" id="MobiDB-lite"/>
    </source>
</evidence>
<evidence type="ECO:0000313" key="2">
    <source>
        <dbReference type="EMBL" id="KAF7636903.1"/>
    </source>
</evidence>
<dbReference type="AlphaFoldDB" id="A0A8S9ZUV0"/>
<name>A0A8S9ZUV0_9BILA</name>
<sequence>MTHQQRQEAAMINLDFLENIRREEKTRERKQKVMEEEDPGRQRRLEKLEQKRDAKAKQPRIKQFKIK</sequence>
<dbReference type="OrthoDB" id="10039147at2759"/>
<keyword evidence="3" id="KW-1185">Reference proteome</keyword>
<feature type="compositionally biased region" description="Basic and acidic residues" evidence="1">
    <location>
        <begin position="23"/>
        <end position="56"/>
    </location>
</feature>